<dbReference type="AlphaFoldDB" id="A0A409YY27"/>
<reference evidence="2 3" key="1">
    <citation type="journal article" date="2018" name="Evol. Lett.">
        <title>Horizontal gene cluster transfer increased hallucinogenic mushroom diversity.</title>
        <authorList>
            <person name="Reynolds H.T."/>
            <person name="Vijayakumar V."/>
            <person name="Gluck-Thaler E."/>
            <person name="Korotkin H.B."/>
            <person name="Matheny P.B."/>
            <person name="Slot J.C."/>
        </authorList>
    </citation>
    <scope>NUCLEOTIDE SEQUENCE [LARGE SCALE GENOMIC DNA]</scope>
    <source>
        <strain evidence="2 3">2629</strain>
    </source>
</reference>
<name>A0A409YY27_9AGAR</name>
<accession>A0A409YY27</accession>
<comment type="caution">
    <text evidence="2">The sequence shown here is derived from an EMBL/GenBank/DDBJ whole genome shotgun (WGS) entry which is preliminary data.</text>
</comment>
<evidence type="ECO:0000313" key="2">
    <source>
        <dbReference type="EMBL" id="PPR07911.1"/>
    </source>
</evidence>
<feature type="compositionally biased region" description="Polar residues" evidence="1">
    <location>
        <begin position="189"/>
        <end position="198"/>
    </location>
</feature>
<proteinExistence type="predicted"/>
<evidence type="ECO:0000256" key="1">
    <source>
        <dbReference type="SAM" id="MobiDB-lite"/>
    </source>
</evidence>
<protein>
    <submittedName>
        <fullName evidence="2">Uncharacterized protein</fullName>
    </submittedName>
</protein>
<evidence type="ECO:0000313" key="3">
    <source>
        <dbReference type="Proteomes" id="UP000284842"/>
    </source>
</evidence>
<dbReference type="InParanoid" id="A0A409YY27"/>
<sequence>MSRKYCPAIIAASSGIWDIVRPTVIDRDWTPGTPFPVSLDEVQAVFKRADPHLTIIIERISSGHFDRCPSAMWRVFCWLFVFADLFPCQEGPASFLNNFNAYRPKNINLDNLSTYYPRSSTSFDCLYEPQRPNKIRRPIAYMRASNGPARPSYSHSQAIATSSTNVPAMSAKLTAPASSSPSKRKASMKLSTASTSKQPEGRCHPYGSDVEEVPPFAFNKRKALHYDSEIEEIPPFIPNTN</sequence>
<gene>
    <name evidence="2" type="ORF">CVT24_000696</name>
</gene>
<dbReference type="Proteomes" id="UP000284842">
    <property type="component" value="Unassembled WGS sequence"/>
</dbReference>
<organism evidence="2 3">
    <name type="scientific">Panaeolus cyanescens</name>
    <dbReference type="NCBI Taxonomy" id="181874"/>
    <lineage>
        <taxon>Eukaryota</taxon>
        <taxon>Fungi</taxon>
        <taxon>Dikarya</taxon>
        <taxon>Basidiomycota</taxon>
        <taxon>Agaricomycotina</taxon>
        <taxon>Agaricomycetes</taxon>
        <taxon>Agaricomycetidae</taxon>
        <taxon>Agaricales</taxon>
        <taxon>Agaricineae</taxon>
        <taxon>Galeropsidaceae</taxon>
        <taxon>Panaeolus</taxon>
    </lineage>
</organism>
<keyword evidence="3" id="KW-1185">Reference proteome</keyword>
<dbReference type="EMBL" id="NHTK01000279">
    <property type="protein sequence ID" value="PPR07911.1"/>
    <property type="molecule type" value="Genomic_DNA"/>
</dbReference>
<feature type="region of interest" description="Disordered" evidence="1">
    <location>
        <begin position="171"/>
        <end position="211"/>
    </location>
</feature>
<feature type="non-terminal residue" evidence="2">
    <location>
        <position position="241"/>
    </location>
</feature>